<feature type="transmembrane region" description="Helical" evidence="2">
    <location>
        <begin position="79"/>
        <end position="97"/>
    </location>
</feature>
<feature type="domain" description="DUF1206" evidence="3">
    <location>
        <begin position="120"/>
        <end position="187"/>
    </location>
</feature>
<dbReference type="AlphaFoldDB" id="A0A0N8GGU5"/>
<protein>
    <recommendedName>
        <fullName evidence="3">DUF1206 domain-containing protein</fullName>
    </recommendedName>
</protein>
<feature type="transmembrane region" description="Helical" evidence="2">
    <location>
        <begin position="41"/>
        <end position="59"/>
    </location>
</feature>
<sequence>MAGISSITSSTENNESSSVSSNDIKPWIRGFARIGYISRGIVYMLIGALAVMAALGIGGSTSDSSGAFTAVASKPFGEVLLWILGVGLIGIVLWRLIQVIKDPEHVKNGGKSMFRRLANLISGIAYGSLTYNAIAIAMHAKSSGSGSGSKQTLSAKLLAQPFGQWIVGIVGLIIIGFALYEIHKAYTEKYTDKFKRHEMTEKEWELGRKTGKLGLYSRGIVFLLIGYFFIQTAITADPDKTKGLDGALSELAQQPFGQWLLGIVAIGLFLYGVFQILKGKNRHLTIY</sequence>
<dbReference type="EMBL" id="LIXZ01000007">
    <property type="protein sequence ID" value="KPL59474.1"/>
    <property type="molecule type" value="Genomic_DNA"/>
</dbReference>
<dbReference type="InterPro" id="IPR009597">
    <property type="entry name" value="DUF1206"/>
</dbReference>
<proteinExistence type="predicted"/>
<evidence type="ECO:0000259" key="3">
    <source>
        <dbReference type="Pfam" id="PF06724"/>
    </source>
</evidence>
<dbReference type="OrthoDB" id="5702018at2"/>
<evidence type="ECO:0000256" key="2">
    <source>
        <dbReference type="SAM" id="Phobius"/>
    </source>
</evidence>
<gene>
    <name evidence="4" type="ORF">AM506_11010</name>
</gene>
<feature type="transmembrane region" description="Helical" evidence="2">
    <location>
        <begin position="215"/>
        <end position="236"/>
    </location>
</feature>
<comment type="caution">
    <text evidence="4">The sequence shown here is derived from an EMBL/GenBank/DDBJ whole genome shotgun (WGS) entry which is preliminary data.</text>
</comment>
<feature type="domain" description="DUF1206" evidence="3">
    <location>
        <begin position="213"/>
        <end position="280"/>
    </location>
</feature>
<keyword evidence="2" id="KW-0812">Transmembrane</keyword>
<feature type="domain" description="DUF1206" evidence="3">
    <location>
        <begin position="34"/>
        <end position="101"/>
    </location>
</feature>
<evidence type="ECO:0000313" key="4">
    <source>
        <dbReference type="EMBL" id="KPL59474.1"/>
    </source>
</evidence>
<keyword evidence="2" id="KW-1133">Transmembrane helix</keyword>
<feature type="transmembrane region" description="Helical" evidence="2">
    <location>
        <begin position="158"/>
        <end position="180"/>
    </location>
</feature>
<dbReference type="eggNOG" id="ENOG502Z854">
    <property type="taxonomic scope" value="Bacteria"/>
</dbReference>
<organism evidence="4 5">
    <name type="scientific">Rossellomorea vietnamensis</name>
    <dbReference type="NCBI Taxonomy" id="218284"/>
    <lineage>
        <taxon>Bacteria</taxon>
        <taxon>Bacillati</taxon>
        <taxon>Bacillota</taxon>
        <taxon>Bacilli</taxon>
        <taxon>Bacillales</taxon>
        <taxon>Bacillaceae</taxon>
        <taxon>Rossellomorea</taxon>
    </lineage>
</organism>
<reference evidence="4 5" key="1">
    <citation type="submission" date="2015-08" db="EMBL/GenBank/DDBJ databases">
        <title>Draft Genome Sequence of Bacillus vietnamensis UCD-SED5.</title>
        <authorList>
            <person name="Lee R.D."/>
            <person name="Jospin G."/>
            <person name="Lang J.M."/>
            <person name="Coil D.A."/>
            <person name="Eisen J.A."/>
        </authorList>
    </citation>
    <scope>NUCLEOTIDE SEQUENCE [LARGE SCALE GENOMIC DNA]</scope>
    <source>
        <strain evidence="4 5">UCD-SED5</strain>
    </source>
</reference>
<dbReference type="Pfam" id="PF06724">
    <property type="entry name" value="DUF1206"/>
    <property type="match status" value="3"/>
</dbReference>
<feature type="transmembrane region" description="Helical" evidence="2">
    <location>
        <begin position="117"/>
        <end position="138"/>
    </location>
</feature>
<evidence type="ECO:0000256" key="1">
    <source>
        <dbReference type="SAM" id="MobiDB-lite"/>
    </source>
</evidence>
<dbReference type="Proteomes" id="UP000050398">
    <property type="component" value="Unassembled WGS sequence"/>
</dbReference>
<evidence type="ECO:0000313" key="5">
    <source>
        <dbReference type="Proteomes" id="UP000050398"/>
    </source>
</evidence>
<dbReference type="PATRIC" id="fig|218284.4.peg.3903"/>
<feature type="region of interest" description="Disordered" evidence="1">
    <location>
        <begin position="1"/>
        <end position="21"/>
    </location>
</feature>
<dbReference type="RefSeq" id="WP_060672540.1">
    <property type="nucleotide sequence ID" value="NZ_LIXZ01000007.1"/>
</dbReference>
<name>A0A0N8GGU5_9BACI</name>
<keyword evidence="2" id="KW-0472">Membrane</keyword>
<accession>A0A0N8GGU5</accession>
<feature type="transmembrane region" description="Helical" evidence="2">
    <location>
        <begin position="256"/>
        <end position="277"/>
    </location>
</feature>